<dbReference type="Proteomes" id="UP000562682">
    <property type="component" value="Unassembled WGS sequence"/>
</dbReference>
<protein>
    <recommendedName>
        <fullName evidence="2">2EXR domain-containing protein</fullName>
    </recommendedName>
</protein>
<reference evidence="3 4" key="1">
    <citation type="submission" date="2020-05" db="EMBL/GenBank/DDBJ databases">
        <title>Identification and distribution of gene clusters putatively required for synthesis of sphingolipid metabolism inhibitors in phylogenetically diverse species of the filamentous fungus Fusarium.</title>
        <authorList>
            <person name="Kim H.-S."/>
            <person name="Busman M."/>
            <person name="Brown D.W."/>
            <person name="Divon H."/>
            <person name="Uhlig S."/>
            <person name="Proctor R.H."/>
        </authorList>
    </citation>
    <scope>NUCLEOTIDE SEQUENCE [LARGE SCALE GENOMIC DNA]</scope>
    <source>
        <strain evidence="3 4">NRRL 25311</strain>
    </source>
</reference>
<dbReference type="PANTHER" id="PTHR35910">
    <property type="entry name" value="2EXR DOMAIN-CONTAINING PROTEIN"/>
    <property type="match status" value="1"/>
</dbReference>
<evidence type="ECO:0000313" key="4">
    <source>
        <dbReference type="Proteomes" id="UP000562682"/>
    </source>
</evidence>
<keyword evidence="4" id="KW-1185">Reference proteome</keyword>
<dbReference type="AlphaFoldDB" id="A0A8H5WVG6"/>
<feature type="region of interest" description="Disordered" evidence="1">
    <location>
        <begin position="312"/>
        <end position="341"/>
    </location>
</feature>
<evidence type="ECO:0000259" key="2">
    <source>
        <dbReference type="Pfam" id="PF20150"/>
    </source>
</evidence>
<evidence type="ECO:0000256" key="1">
    <source>
        <dbReference type="SAM" id="MobiDB-lite"/>
    </source>
</evidence>
<name>A0A8H5WVG6_9HYPO</name>
<dbReference type="InterPro" id="IPR045518">
    <property type="entry name" value="2EXR"/>
</dbReference>
<sequence length="341" mass="38618">MAASSFPSFPRLPTELRLQIWIVACVSHQPDGHGIHYIDVEPTSTEGTLSPSSTFVACLAEGDKDSACLRNGGLWTACKESRDVMIRYSRVDNHDCARISIRGKGEDWDSPVNPTHDIFCIRSKAWNTHDNHAEGWQIQLPDLSPRGSQTTNIQNIAFEFDQSWTKDLPKCYYDLMSETSARGFLSRLLYNTFLNDSTTPQIWIIVKNGQWTIDPYRPRPTNPWHDYDTDYVPVTPYFSCPHCLSSHEFDGVFQSAKSFRNSLDALGGACEKDYRNSSPLYDDAEHGAIYDSFGTLVGVKFLAHRDMQIDLCIGPGPDDDGREEEEDGREHEEEDDSDLEF</sequence>
<dbReference type="PANTHER" id="PTHR35910:SF6">
    <property type="entry name" value="2EXR DOMAIN-CONTAINING PROTEIN"/>
    <property type="match status" value="1"/>
</dbReference>
<feature type="domain" description="2EXR" evidence="2">
    <location>
        <begin position="6"/>
        <end position="105"/>
    </location>
</feature>
<gene>
    <name evidence="3" type="ORF">FDENT_10863</name>
</gene>
<comment type="caution">
    <text evidence="3">The sequence shown here is derived from an EMBL/GenBank/DDBJ whole genome shotgun (WGS) entry which is preliminary data.</text>
</comment>
<dbReference type="EMBL" id="JAAOAK010000348">
    <property type="protein sequence ID" value="KAF5671569.1"/>
    <property type="molecule type" value="Genomic_DNA"/>
</dbReference>
<organism evidence="3 4">
    <name type="scientific">Fusarium denticulatum</name>
    <dbReference type="NCBI Taxonomy" id="48507"/>
    <lineage>
        <taxon>Eukaryota</taxon>
        <taxon>Fungi</taxon>
        <taxon>Dikarya</taxon>
        <taxon>Ascomycota</taxon>
        <taxon>Pezizomycotina</taxon>
        <taxon>Sordariomycetes</taxon>
        <taxon>Hypocreomycetidae</taxon>
        <taxon>Hypocreales</taxon>
        <taxon>Nectriaceae</taxon>
        <taxon>Fusarium</taxon>
        <taxon>Fusarium fujikuroi species complex</taxon>
    </lineage>
</organism>
<feature type="compositionally biased region" description="Acidic residues" evidence="1">
    <location>
        <begin position="317"/>
        <end position="341"/>
    </location>
</feature>
<evidence type="ECO:0000313" key="3">
    <source>
        <dbReference type="EMBL" id="KAF5671569.1"/>
    </source>
</evidence>
<dbReference type="Pfam" id="PF20150">
    <property type="entry name" value="2EXR"/>
    <property type="match status" value="1"/>
</dbReference>
<proteinExistence type="predicted"/>
<accession>A0A8H5WVG6</accession>